<accession>M9WBK5</accession>
<evidence type="ECO:0000313" key="2">
    <source>
        <dbReference type="Proteomes" id="UP000012984"/>
    </source>
</evidence>
<sequence>MSKRLTKKKVALFLKREKYFKEFVNQNDLVYSDFKQSFANKRVSLLVKSYLNILGISDITINTENHWDVLNFINLSSYYFYYHYTKKLSSKKLTQILNTIRLTAKKHSFTKLESNYEKELLKILKRDYQITFTEKQIQKYFNYHEIYNYVANAFCRAFQKEKKQQIYDYAYWYILHAYTRKYLREKQQNNIWYKLFFLELISSQKFIQAISDFSPELFNLLIIKNNKILSSRESQRKVEDWWKNH</sequence>
<dbReference type="KEGG" id="mput:MPUT9231_0510"/>
<dbReference type="AlphaFoldDB" id="M9WBK5"/>
<keyword evidence="2" id="KW-1185">Reference proteome</keyword>
<name>M9WBK5_9MOLU</name>
<proteinExistence type="predicted"/>
<reference evidence="1 2" key="1">
    <citation type="journal article" date="2013" name="Genome Announc.">
        <title>Complete Genome Sequence of Mycoplasma putrefaciens Strain 9231, One of the Agents of Contagious Agalactia in Goats.</title>
        <authorList>
            <person name="Dupuy V."/>
            <person name="Sirand-Pugnet P."/>
            <person name="Baranowski E."/>
            <person name="Barre A."/>
            <person name="Breton M."/>
            <person name="Couture C."/>
            <person name="Dordet-Frisoni E."/>
            <person name="Gaurivaud P."/>
            <person name="Jacob D."/>
            <person name="Lemaitre C."/>
            <person name="Manso-Silvan L."/>
            <person name="Nikolski M."/>
            <person name="Nouvel L.X."/>
            <person name="Poumarat F."/>
            <person name="Tardy F."/>
            <person name="Thebault P."/>
            <person name="Theil S."/>
            <person name="Citti C."/>
            <person name="Blanchard A."/>
            <person name="Thiaucourt F."/>
        </authorList>
    </citation>
    <scope>NUCLEOTIDE SEQUENCE [LARGE SCALE GENOMIC DNA]</scope>
    <source>
        <strain evidence="1">Mput9231</strain>
    </source>
</reference>
<protein>
    <submittedName>
        <fullName evidence="1">Uncharacterized protein</fullName>
    </submittedName>
</protein>
<dbReference type="Proteomes" id="UP000012984">
    <property type="component" value="Chromosome"/>
</dbReference>
<gene>
    <name evidence="1" type="ORF">MPUT9231_0510</name>
</gene>
<dbReference type="EMBL" id="CP004357">
    <property type="protein sequence ID" value="AGJ90507.1"/>
    <property type="molecule type" value="Genomic_DNA"/>
</dbReference>
<dbReference type="RefSeq" id="WP_015587173.1">
    <property type="nucleotide sequence ID" value="NC_021083.1"/>
</dbReference>
<dbReference type="eggNOG" id="ENOG5030RVP">
    <property type="taxonomic scope" value="Bacteria"/>
</dbReference>
<organism evidence="1 2">
    <name type="scientific">Mycoplasma putrefaciens Mput9231</name>
    <dbReference type="NCBI Taxonomy" id="1292033"/>
    <lineage>
        <taxon>Bacteria</taxon>
        <taxon>Bacillati</taxon>
        <taxon>Mycoplasmatota</taxon>
        <taxon>Mollicutes</taxon>
        <taxon>Mycoplasmataceae</taxon>
        <taxon>Mycoplasma</taxon>
    </lineage>
</organism>
<evidence type="ECO:0000313" key="1">
    <source>
        <dbReference type="EMBL" id="AGJ90507.1"/>
    </source>
</evidence>
<dbReference type="PATRIC" id="fig|1292033.3.peg.51"/>
<dbReference type="OrthoDB" id="400001at2"/>
<dbReference type="HOGENOM" id="CLU_1179166_0_0_14"/>